<reference evidence="2 3" key="2">
    <citation type="journal article" date="2009" name="BMC Microbiol.">
        <title>The genome sequence of Geobacter metallireducens: features of metabolism, physiology and regulation common and dissimilar to Geobacter sulfurreducens.</title>
        <authorList>
            <person name="Aklujkar M."/>
            <person name="Krushkal J."/>
            <person name="DiBartolo G."/>
            <person name="Lapidus A."/>
            <person name="Land M.L."/>
            <person name="Lovley D.R."/>
        </authorList>
    </citation>
    <scope>NUCLEOTIDE SEQUENCE [LARGE SCALE GENOMIC DNA]</scope>
    <source>
        <strain evidence="3">ATCC 53774 / DSM 7210 / GS-15</strain>
        <plasmid evidence="3">pGS-15</plasmid>
    </source>
</reference>
<keyword evidence="2" id="KW-0614">Plasmid</keyword>
<dbReference type="Proteomes" id="UP000007073">
    <property type="component" value="Plasmid unnamed"/>
</dbReference>
<evidence type="ECO:0000256" key="1">
    <source>
        <dbReference type="SAM" id="MobiDB-lite"/>
    </source>
</evidence>
<accession>Q39PP8</accession>
<protein>
    <submittedName>
        <fullName evidence="2">Uncharacterized protein</fullName>
    </submittedName>
</protein>
<reference evidence="2 3" key="1">
    <citation type="submission" date="2005-10" db="EMBL/GenBank/DDBJ databases">
        <title>Complete sequence of plasmid of Geobacter metallireducens GS-15.</title>
        <authorList>
            <consortium name="US DOE Joint Genome Institute"/>
            <person name="Copeland A."/>
            <person name="Lucas S."/>
            <person name="Lapidus A."/>
            <person name="Barry K."/>
            <person name="Detter J.C."/>
            <person name="Glavina T."/>
            <person name="Hammon N."/>
            <person name="Israni S."/>
            <person name="Pitluck S."/>
            <person name="Di Bartolo G."/>
            <person name="Chain P."/>
            <person name="Schmutz J."/>
            <person name="Larimer F."/>
            <person name="Land M."/>
            <person name="Kyrpides N."/>
            <person name="Ivanova N."/>
            <person name="Richardson P."/>
        </authorList>
    </citation>
    <scope>NUCLEOTIDE SEQUENCE [LARGE SCALE GENOMIC DNA]</scope>
    <source>
        <strain evidence="3">ATCC 53774 / DSM 7210 / GS-15</strain>
        <plasmid evidence="3">pGS-15</plasmid>
    </source>
</reference>
<feature type="compositionally biased region" description="Pro residues" evidence="1">
    <location>
        <begin position="133"/>
        <end position="147"/>
    </location>
</feature>
<dbReference type="EMBL" id="CP000149">
    <property type="protein sequence ID" value="ABB33776.2"/>
    <property type="molecule type" value="Genomic_DNA"/>
</dbReference>
<dbReference type="HOGENOM" id="CLU_138441_0_0_7"/>
<sequence length="162" mass="17956">MANVTITEAARLAGISRQYLYTKYIKPGVLTVKKDENEKPCIDTAELMRVFNGRLPGPKGQSTPDPSSDIHALQNMTRENDIKNAALQAEVEALREAIKAADKRETWLQGKVDELTGQLATAHRLLEHKAHPSEPPPADPVPVPDPPQEPKRGFFGRLFGRK</sequence>
<keyword evidence="3" id="KW-1185">Reference proteome</keyword>
<evidence type="ECO:0000313" key="3">
    <source>
        <dbReference type="Proteomes" id="UP000007073"/>
    </source>
</evidence>
<evidence type="ECO:0000313" key="2">
    <source>
        <dbReference type="EMBL" id="ABB33776.2"/>
    </source>
</evidence>
<dbReference type="KEGG" id="gme:Gmet_A3571"/>
<name>Q39PP8_GEOMG</name>
<dbReference type="RefSeq" id="WP_004514723.1">
    <property type="nucleotide sequence ID" value="NC_007515.1"/>
</dbReference>
<proteinExistence type="predicted"/>
<organism evidence="2 3">
    <name type="scientific">Geobacter metallireducens (strain ATCC 53774 / DSM 7210 / GS-15)</name>
    <dbReference type="NCBI Taxonomy" id="269799"/>
    <lineage>
        <taxon>Bacteria</taxon>
        <taxon>Pseudomonadati</taxon>
        <taxon>Thermodesulfobacteriota</taxon>
        <taxon>Desulfuromonadia</taxon>
        <taxon>Geobacterales</taxon>
        <taxon>Geobacteraceae</taxon>
        <taxon>Geobacter</taxon>
    </lineage>
</organism>
<gene>
    <name evidence="2" type="ordered locus">Gmet_A3571</name>
</gene>
<geneLocation type="plasmid" evidence="3">
    <name>pGS-15</name>
</geneLocation>
<feature type="region of interest" description="Disordered" evidence="1">
    <location>
        <begin position="126"/>
        <end position="162"/>
    </location>
</feature>
<dbReference type="AlphaFoldDB" id="Q39PP8"/>